<feature type="domain" description="Acyl-CoA thioesterase-like N-terminal HotDog" evidence="3">
    <location>
        <begin position="23"/>
        <end position="107"/>
    </location>
</feature>
<comment type="similarity">
    <text evidence="1">Belongs to the C/M/P thioester hydrolase family.</text>
</comment>
<gene>
    <name evidence="5" type="ORF">EXE63_17585</name>
</gene>
<keyword evidence="2" id="KW-0378">Hydrolase</keyword>
<sequence>MTTTSWIAGLLDFDRDGDVFIAPQWSGPGARLFGGLIAAQSLGAAGATVDPDKRPQSLHAYFVRGGQHGVDVELQVERTRDGRSFDTRRVTARQQGKVILEMIASFHLDEPGADWFPPRAPGVEFDDAIAKNPDLDVVDRFELRCNPDDDSPFAVPPFWIRTRDRIEDDPLIRACTLTYMSDLGPVPAARPPGTPVGEDVGYAASLDHSVWFHRPFRPDAWHRYEVDSLGNSHSRGLVVGGLYDENGSLIANTSQQALWRLGGPETSDPGGVPDRV</sequence>
<dbReference type="GO" id="GO:0009062">
    <property type="term" value="P:fatty acid catabolic process"/>
    <property type="evidence" value="ECO:0007669"/>
    <property type="project" value="TreeGrafter"/>
</dbReference>
<feature type="domain" description="Acyl-CoA thioesterase-like C-terminal" evidence="4">
    <location>
        <begin position="134"/>
        <end position="258"/>
    </location>
</feature>
<dbReference type="CDD" id="cd03444">
    <property type="entry name" value="Thioesterase_II_repeat1"/>
    <property type="match status" value="1"/>
</dbReference>
<dbReference type="InterPro" id="IPR049449">
    <property type="entry name" value="TesB_ACOT8-like_N"/>
</dbReference>
<dbReference type="InterPro" id="IPR029069">
    <property type="entry name" value="HotDog_dom_sf"/>
</dbReference>
<accession>A0A6H0S7T5</accession>
<protein>
    <submittedName>
        <fullName evidence="5">Acyl-CoA thioesterase II</fullName>
    </submittedName>
</protein>
<dbReference type="PANTHER" id="PTHR11066:SF34">
    <property type="entry name" value="ACYL-COENZYME A THIOESTERASE 8"/>
    <property type="match status" value="1"/>
</dbReference>
<dbReference type="EMBL" id="CP038799">
    <property type="protein sequence ID" value="QIV82489.1"/>
    <property type="molecule type" value="Genomic_DNA"/>
</dbReference>
<dbReference type="GO" id="GO:0047617">
    <property type="term" value="F:fatty acyl-CoA hydrolase activity"/>
    <property type="evidence" value="ECO:0007669"/>
    <property type="project" value="InterPro"/>
</dbReference>
<dbReference type="RefSeq" id="WP_168143004.1">
    <property type="nucleotide sequence ID" value="NZ_CP038799.1"/>
</dbReference>
<evidence type="ECO:0000259" key="4">
    <source>
        <dbReference type="Pfam" id="PF20789"/>
    </source>
</evidence>
<dbReference type="PANTHER" id="PTHR11066">
    <property type="entry name" value="ACYL-COA THIOESTERASE"/>
    <property type="match status" value="1"/>
</dbReference>
<dbReference type="InterPro" id="IPR003703">
    <property type="entry name" value="Acyl_CoA_thio"/>
</dbReference>
<dbReference type="SUPFAM" id="SSF54637">
    <property type="entry name" value="Thioesterase/thiol ester dehydrase-isomerase"/>
    <property type="match status" value="2"/>
</dbReference>
<dbReference type="Pfam" id="PF20789">
    <property type="entry name" value="4HBT_3C"/>
    <property type="match status" value="1"/>
</dbReference>
<evidence type="ECO:0000256" key="2">
    <source>
        <dbReference type="ARBA" id="ARBA00022801"/>
    </source>
</evidence>
<dbReference type="InterPro" id="IPR049450">
    <property type="entry name" value="ACOT8-like_C"/>
</dbReference>
<dbReference type="Pfam" id="PF13622">
    <property type="entry name" value="4HBT_3"/>
    <property type="match status" value="1"/>
</dbReference>
<evidence type="ECO:0000313" key="6">
    <source>
        <dbReference type="Proteomes" id="UP000501849"/>
    </source>
</evidence>
<dbReference type="GO" id="GO:0006637">
    <property type="term" value="P:acyl-CoA metabolic process"/>
    <property type="evidence" value="ECO:0007669"/>
    <property type="project" value="InterPro"/>
</dbReference>
<dbReference type="Gene3D" id="2.40.160.210">
    <property type="entry name" value="Acyl-CoA thioesterase, double hotdog domain"/>
    <property type="match status" value="1"/>
</dbReference>
<reference evidence="5 6" key="1">
    <citation type="submission" date="2019-04" db="EMBL/GenBank/DDBJ databases">
        <title>Draft, Whole-Genome Sequence of the Anthracene-degrading Mycobacterium frederiksbergense LB501T, Isolated from a Polycyclic Aromatic Hydrocarbon (PAH)-Contaminated Soil.</title>
        <authorList>
            <person name="Augelletti F."/>
        </authorList>
    </citation>
    <scope>NUCLEOTIDE SEQUENCE [LARGE SCALE GENOMIC DNA]</scope>
    <source>
        <strain evidence="5 6">LB 501T</strain>
    </source>
</reference>
<dbReference type="CDD" id="cd03445">
    <property type="entry name" value="Thioesterase_II_repeat2"/>
    <property type="match status" value="1"/>
</dbReference>
<proteinExistence type="inferred from homology"/>
<evidence type="ECO:0000313" key="5">
    <source>
        <dbReference type="EMBL" id="QIV82489.1"/>
    </source>
</evidence>
<organism evidence="5 6">
    <name type="scientific">Mycolicibacterium frederiksbergense</name>
    <dbReference type="NCBI Taxonomy" id="117567"/>
    <lineage>
        <taxon>Bacteria</taxon>
        <taxon>Bacillati</taxon>
        <taxon>Actinomycetota</taxon>
        <taxon>Actinomycetes</taxon>
        <taxon>Mycobacteriales</taxon>
        <taxon>Mycobacteriaceae</taxon>
        <taxon>Mycolicibacterium</taxon>
    </lineage>
</organism>
<dbReference type="KEGG" id="mfre:EXE63_17585"/>
<evidence type="ECO:0000259" key="3">
    <source>
        <dbReference type="Pfam" id="PF13622"/>
    </source>
</evidence>
<keyword evidence="6" id="KW-1185">Reference proteome</keyword>
<evidence type="ECO:0000256" key="1">
    <source>
        <dbReference type="ARBA" id="ARBA00006538"/>
    </source>
</evidence>
<dbReference type="AlphaFoldDB" id="A0A6H0S7T5"/>
<name>A0A6H0S7T5_9MYCO</name>
<dbReference type="Proteomes" id="UP000501849">
    <property type="component" value="Chromosome"/>
</dbReference>
<dbReference type="InterPro" id="IPR042171">
    <property type="entry name" value="Acyl-CoA_hotdog"/>
</dbReference>